<comment type="subunit">
    <text evidence="7">Heterotetramer of 2 MoaD subunits and 2 MoaE subunits. Also stable as homodimer. The enzyme changes between these two forms during catalysis.</text>
</comment>
<evidence type="ECO:0000256" key="3">
    <source>
        <dbReference type="ARBA" id="ARBA00011950"/>
    </source>
</evidence>
<evidence type="ECO:0000313" key="13">
    <source>
        <dbReference type="EMBL" id="ADI20340.1"/>
    </source>
</evidence>
<comment type="function">
    <text evidence="6">Converts molybdopterin precursor Z into molybdopterin. This requires the incorporation of two sulfur atoms into precursor Z to generate a dithiolene group. The sulfur is provided by MoaD.</text>
</comment>
<reference evidence="13" key="1">
    <citation type="journal article" date="2011" name="Environ. Microbiol.">
        <title>Time-series analyses of Monterey Bay coastal microbial picoplankton using a 'genome proxy' microarray.</title>
        <authorList>
            <person name="Rich V.I."/>
            <person name="Pham V.D."/>
            <person name="Eppley J."/>
            <person name="Shi Y."/>
            <person name="DeLong E.F."/>
        </authorList>
    </citation>
    <scope>NUCLEOTIDE SEQUENCE</scope>
</reference>
<dbReference type="SUPFAM" id="SSF54690">
    <property type="entry name" value="Molybdopterin synthase subunit MoaE"/>
    <property type="match status" value="1"/>
</dbReference>
<proteinExistence type="inferred from homology"/>
<dbReference type="UniPathway" id="UPA00344"/>
<evidence type="ECO:0000256" key="12">
    <source>
        <dbReference type="ARBA" id="ARBA00049878"/>
    </source>
</evidence>
<dbReference type="Pfam" id="PF02391">
    <property type="entry name" value="MoaE"/>
    <property type="match status" value="1"/>
</dbReference>
<dbReference type="EMBL" id="GU474940">
    <property type="protein sequence ID" value="ADI20340.1"/>
    <property type="molecule type" value="Genomic_DNA"/>
</dbReference>
<evidence type="ECO:0000256" key="7">
    <source>
        <dbReference type="ARBA" id="ARBA00026066"/>
    </source>
</evidence>
<evidence type="ECO:0000256" key="4">
    <source>
        <dbReference type="ARBA" id="ARBA00013858"/>
    </source>
</evidence>
<dbReference type="Gene3D" id="3.90.1170.40">
    <property type="entry name" value="Molybdopterin biosynthesis MoaE subunit"/>
    <property type="match status" value="1"/>
</dbReference>
<evidence type="ECO:0000256" key="6">
    <source>
        <dbReference type="ARBA" id="ARBA00025448"/>
    </source>
</evidence>
<name>E0Y0Z9_9PROT</name>
<keyword evidence="5" id="KW-0501">Molybdenum cofactor biosynthesis</keyword>
<dbReference type="PANTHER" id="PTHR23404">
    <property type="entry name" value="MOLYBDOPTERIN SYNTHASE RELATED"/>
    <property type="match status" value="1"/>
</dbReference>
<comment type="pathway">
    <text evidence="1">Cofactor biosynthesis; molybdopterin biosynthesis.</text>
</comment>
<evidence type="ECO:0000256" key="5">
    <source>
        <dbReference type="ARBA" id="ARBA00023150"/>
    </source>
</evidence>
<accession>E0Y0Z9</accession>
<comment type="similarity">
    <text evidence="2">Belongs to the MoaE family.</text>
</comment>
<dbReference type="EC" id="2.8.1.12" evidence="3"/>
<comment type="catalytic activity">
    <reaction evidence="12">
        <text>2 [molybdopterin-synthase sulfur-carrier protein]-C-terminal-Gly-aminoethanethioate + cyclic pyranopterin phosphate + H2O = molybdopterin + 2 [molybdopterin-synthase sulfur-carrier protein]-C-terminal Gly-Gly + 2 H(+)</text>
        <dbReference type="Rhea" id="RHEA:26333"/>
        <dbReference type="Rhea" id="RHEA-COMP:12202"/>
        <dbReference type="Rhea" id="RHEA-COMP:19907"/>
        <dbReference type="ChEBI" id="CHEBI:15377"/>
        <dbReference type="ChEBI" id="CHEBI:15378"/>
        <dbReference type="ChEBI" id="CHEBI:58698"/>
        <dbReference type="ChEBI" id="CHEBI:59648"/>
        <dbReference type="ChEBI" id="CHEBI:90778"/>
        <dbReference type="ChEBI" id="CHEBI:232372"/>
        <dbReference type="EC" id="2.8.1.12"/>
    </reaction>
</comment>
<sequence>MSILVQKEDFNLSDELKLLKTGDGDAGAIISFIGVVRGDSSLKALELEHYPKMTITALEEIKHQALKKWELLDVRIIHRFGYLSLGEQIMMVAVASAHRREAFEAADYIMDFLKSRAPFWKKEHSVDGSNWVNVNPEDEKSLTRW</sequence>
<organism evidence="13">
    <name type="scientific">uncultured alpha proteobacterium EB080_L27A02</name>
    <dbReference type="NCBI Taxonomy" id="710796"/>
    <lineage>
        <taxon>Bacteria</taxon>
        <taxon>Pseudomonadati</taxon>
        <taxon>Pseudomonadota</taxon>
        <taxon>Alphaproteobacteria</taxon>
        <taxon>environmental samples</taxon>
    </lineage>
</organism>
<dbReference type="InterPro" id="IPR003448">
    <property type="entry name" value="Mopterin_biosynth_MoaE"/>
</dbReference>
<dbReference type="CDD" id="cd00756">
    <property type="entry name" value="MoaE"/>
    <property type="match status" value="1"/>
</dbReference>
<dbReference type="GO" id="GO:0006777">
    <property type="term" value="P:Mo-molybdopterin cofactor biosynthetic process"/>
    <property type="evidence" value="ECO:0007669"/>
    <property type="project" value="UniProtKB-KW"/>
</dbReference>
<evidence type="ECO:0000256" key="9">
    <source>
        <dbReference type="ARBA" id="ARBA00030407"/>
    </source>
</evidence>
<protein>
    <recommendedName>
        <fullName evidence="4">Molybdopterin synthase catalytic subunit</fullName>
        <ecNumber evidence="3">2.8.1.12</ecNumber>
    </recommendedName>
    <alternativeName>
        <fullName evidence="10">MPT synthase subunit 2</fullName>
    </alternativeName>
    <alternativeName>
        <fullName evidence="8">Molybdenum cofactor biosynthesis protein E</fullName>
    </alternativeName>
    <alternativeName>
        <fullName evidence="9">Molybdopterin-converting factor large subunit</fullName>
    </alternativeName>
    <alternativeName>
        <fullName evidence="11">Molybdopterin-converting factor subunit 2</fullName>
    </alternativeName>
</protein>
<evidence type="ECO:0000256" key="10">
    <source>
        <dbReference type="ARBA" id="ARBA00030781"/>
    </source>
</evidence>
<evidence type="ECO:0000256" key="2">
    <source>
        <dbReference type="ARBA" id="ARBA00005426"/>
    </source>
</evidence>
<evidence type="ECO:0000256" key="11">
    <source>
        <dbReference type="ARBA" id="ARBA00032474"/>
    </source>
</evidence>
<dbReference type="AlphaFoldDB" id="E0Y0Z9"/>
<dbReference type="InterPro" id="IPR036563">
    <property type="entry name" value="MoaE_sf"/>
</dbReference>
<dbReference type="GO" id="GO:0030366">
    <property type="term" value="F:molybdopterin synthase activity"/>
    <property type="evidence" value="ECO:0007669"/>
    <property type="project" value="UniProtKB-EC"/>
</dbReference>
<evidence type="ECO:0000256" key="1">
    <source>
        <dbReference type="ARBA" id="ARBA00005046"/>
    </source>
</evidence>
<evidence type="ECO:0000256" key="8">
    <source>
        <dbReference type="ARBA" id="ARBA00029745"/>
    </source>
</evidence>